<dbReference type="GO" id="GO:0051015">
    <property type="term" value="F:actin filament binding"/>
    <property type="evidence" value="ECO:0007669"/>
    <property type="project" value="InterPro"/>
</dbReference>
<dbReference type="PROSITE" id="PS50194">
    <property type="entry name" value="FILAMIN_REPEAT"/>
    <property type="match status" value="3"/>
</dbReference>
<dbReference type="GO" id="GO:0030036">
    <property type="term" value="P:actin cytoskeleton organization"/>
    <property type="evidence" value="ECO:0007669"/>
    <property type="project" value="InterPro"/>
</dbReference>
<dbReference type="InterPro" id="IPR017868">
    <property type="entry name" value="Filamin/ABP280_repeat-like"/>
</dbReference>
<evidence type="ECO:0000256" key="1">
    <source>
        <dbReference type="ARBA" id="ARBA00009238"/>
    </source>
</evidence>
<dbReference type="Pfam" id="PF00630">
    <property type="entry name" value="Filamin"/>
    <property type="match status" value="2"/>
</dbReference>
<evidence type="ECO:0000256" key="3">
    <source>
        <dbReference type="PROSITE-ProRule" id="PRU00087"/>
    </source>
</evidence>
<protein>
    <submittedName>
        <fullName evidence="4">Filamin</fullName>
    </submittedName>
</protein>
<reference evidence="4" key="1">
    <citation type="submission" date="2016-04" db="UniProtKB">
        <authorList>
            <consortium name="WormBaseParasite"/>
        </authorList>
    </citation>
    <scope>IDENTIFICATION</scope>
</reference>
<dbReference type="SMART" id="SM00557">
    <property type="entry name" value="IG_FLMN"/>
    <property type="match status" value="2"/>
</dbReference>
<dbReference type="InterPro" id="IPR014756">
    <property type="entry name" value="Ig_E-set"/>
</dbReference>
<feature type="repeat" description="Filamin" evidence="3">
    <location>
        <begin position="229"/>
        <end position="281"/>
    </location>
</feature>
<organism evidence="4">
    <name type="scientific">Haemonchus placei</name>
    <name type="common">Barber's pole worm</name>
    <dbReference type="NCBI Taxonomy" id="6290"/>
    <lineage>
        <taxon>Eukaryota</taxon>
        <taxon>Metazoa</taxon>
        <taxon>Ecdysozoa</taxon>
        <taxon>Nematoda</taxon>
        <taxon>Chromadorea</taxon>
        <taxon>Rhabditida</taxon>
        <taxon>Rhabditina</taxon>
        <taxon>Rhabditomorpha</taxon>
        <taxon>Strongyloidea</taxon>
        <taxon>Trichostrongylidae</taxon>
        <taxon>Haemonchus</taxon>
    </lineage>
</organism>
<evidence type="ECO:0000313" key="4">
    <source>
        <dbReference type="WBParaSite" id="HPLM_0001820401-mRNA-1"/>
    </source>
</evidence>
<feature type="repeat" description="Filamin" evidence="3">
    <location>
        <begin position="5"/>
        <end position="127"/>
    </location>
</feature>
<sequence length="286" mass="30279">LATKLSLVNSDSFSVWGRGINSEGIRVGDVVPVHIDVKGPTAEVVDDLSVQVFADDGAVVPVKQQKKGSRSTFLYSPAKVGGHSVHVANKLGPIGQSPYKPKEPGIYKVNVLAGGEHITDSPFVLEVEPTVAGFYPSAAQLVCLDNEINLTPGEPASFQIDTRNAGACGDAPLVEVFDEDLNLVPLSGSPIDDGIYGYSFVPKSIGKHHIVASLRGVAIPGSPFPVHVRNPIDVSKLRIYGPGVDGPVKSQEPTHFTIDAKQAGSGAVEGELSNAHGIQMENWVYW</sequence>
<feature type="repeat" description="Filamin" evidence="3">
    <location>
        <begin position="153"/>
        <end position="228"/>
    </location>
</feature>
<dbReference type="Gene3D" id="2.60.40.10">
    <property type="entry name" value="Immunoglobulins"/>
    <property type="match status" value="4"/>
</dbReference>
<comment type="similarity">
    <text evidence="1">Belongs to the filamin family.</text>
</comment>
<proteinExistence type="inferred from homology"/>
<accession>A0A158QRU3</accession>
<dbReference type="PANTHER" id="PTHR38537:SF8">
    <property type="entry name" value="FILAMIN-A"/>
    <property type="match status" value="1"/>
</dbReference>
<dbReference type="InterPro" id="IPR044801">
    <property type="entry name" value="Filamin"/>
</dbReference>
<dbReference type="SUPFAM" id="SSF81296">
    <property type="entry name" value="E set domains"/>
    <property type="match status" value="3"/>
</dbReference>
<dbReference type="AlphaFoldDB" id="A0A158QRU3"/>
<dbReference type="InterPro" id="IPR001298">
    <property type="entry name" value="Filamin/ABP280_rpt"/>
</dbReference>
<name>A0A158QRU3_HAEPC</name>
<dbReference type="InterPro" id="IPR013783">
    <property type="entry name" value="Ig-like_fold"/>
</dbReference>
<keyword evidence="2" id="KW-0677">Repeat</keyword>
<dbReference type="PANTHER" id="PTHR38537">
    <property type="entry name" value="JITTERBUG, ISOFORM N"/>
    <property type="match status" value="1"/>
</dbReference>
<dbReference type="WBParaSite" id="HPLM_0001820401-mRNA-1">
    <property type="protein sequence ID" value="HPLM_0001820401-mRNA-1"/>
    <property type="gene ID" value="HPLM_0001820401"/>
</dbReference>
<evidence type="ECO:0000256" key="2">
    <source>
        <dbReference type="ARBA" id="ARBA00022737"/>
    </source>
</evidence>